<evidence type="ECO:0000256" key="2">
    <source>
        <dbReference type="ARBA" id="ARBA00022898"/>
    </source>
</evidence>
<dbReference type="OrthoDB" id="9803665at2"/>
<protein>
    <submittedName>
        <fullName evidence="5">Pyridoxal-dependent decarboxylase conserved domain-containing protein</fullName>
    </submittedName>
</protein>
<evidence type="ECO:0000256" key="1">
    <source>
        <dbReference type="ARBA" id="ARBA00001933"/>
    </source>
</evidence>
<dbReference type="InterPro" id="IPR050477">
    <property type="entry name" value="GrpII_AminoAcid_Decarb"/>
</dbReference>
<dbReference type="GO" id="GO:0030170">
    <property type="term" value="F:pyridoxal phosphate binding"/>
    <property type="evidence" value="ECO:0007669"/>
    <property type="project" value="InterPro"/>
</dbReference>
<dbReference type="InterPro" id="IPR002129">
    <property type="entry name" value="PyrdxlP-dep_de-COase"/>
</dbReference>
<dbReference type="Gene3D" id="3.40.640.10">
    <property type="entry name" value="Type I PLP-dependent aspartate aminotransferase-like (Major domain)"/>
    <property type="match status" value="2"/>
</dbReference>
<dbReference type="PANTHER" id="PTHR42735:SF4">
    <property type="entry name" value="PYRIDOXAL PHOSPHATE-DEPENDENT DECARBOXYLASE FAMILY PROTEIN"/>
    <property type="match status" value="1"/>
</dbReference>
<evidence type="ECO:0000313" key="5">
    <source>
        <dbReference type="EMBL" id="SFA51839.1"/>
    </source>
</evidence>
<dbReference type="EMBL" id="FOJO01000009">
    <property type="protein sequence ID" value="SFA51839.1"/>
    <property type="molecule type" value="Genomic_DNA"/>
</dbReference>
<sequence length="743" mass="80404">MTGRPNPALLAALDDAAGQPQDRLFALSPPAAPGALSAWFLGPKAENEQVLRALVDQAISGHVAARRDYAPGDPRLGRDELFRTAAHHDTVALIKAQLDRMIRSMAGSIPLSSYRNQSHMYWDTTLPGVAGYFAGLLFNQNNVAVEASPVTTLLEIEVGRDLCRMVGFDHPERQPWGHITCDGSVANAEAIWAARNLKYLPLAIAAALREVPQLAAARDLSVPHAQGRQKLLELDPWQLMNLPVQAVIDLSGAVARAAGVTAADVTAALADRNVQDIGLHEMHRLYAPDLPTPLILTPATAHYSWPKGAALLGLGRAARVSLPVDDNGRIEVPALRRILDDCLRRRQPVMMAVGVLGTTEEGAVDPLDRIADLRDEFTGRGLSFALHADAAWGGYFAAMLRPSKLGGADDLIIDDSDKDAPPGMHLGAAVEGRFHAAARCETLTVDPHKAGFIPYPAGALCYRDGTMRDLVTFTAPVVFHDGVVPSMGVYGIEGSKPGAAPAAVWLSHAVIPPDQSGYGRLLAKCIFASRRFYAALVAHFPPEGAITVTPFQRLPAERRGQGAEAVALETRRLREEIACVEDDILLERLRADPALMRLFREIGSDTSIVTYAFNFRTSQGLNRDLGLMNRLNEAIFHALSLERVVPGELPDKPMFVTASEFTADTYGQDFIDRFAARAGVVAPPGMGVRFLISTQQNPFLTATAEGDFIPRLMQILDATARDAAARICDEHGLRLHSDQKGRR</sequence>
<evidence type="ECO:0000256" key="4">
    <source>
        <dbReference type="PIRSR" id="PIRSR602129-50"/>
    </source>
</evidence>
<organism evidence="5 6">
    <name type="scientific">Paracoccus halophilus</name>
    <dbReference type="NCBI Taxonomy" id="376733"/>
    <lineage>
        <taxon>Bacteria</taxon>
        <taxon>Pseudomonadati</taxon>
        <taxon>Pseudomonadota</taxon>
        <taxon>Alphaproteobacteria</taxon>
        <taxon>Rhodobacterales</taxon>
        <taxon>Paracoccaceae</taxon>
        <taxon>Paracoccus</taxon>
    </lineage>
</organism>
<keyword evidence="2 4" id="KW-0663">Pyridoxal phosphate</keyword>
<comment type="cofactor">
    <cofactor evidence="1 4">
        <name>pyridoxal 5'-phosphate</name>
        <dbReference type="ChEBI" id="CHEBI:597326"/>
    </cofactor>
</comment>
<dbReference type="InterPro" id="IPR015421">
    <property type="entry name" value="PyrdxlP-dep_Trfase_major"/>
</dbReference>
<gene>
    <name evidence="5" type="ORF">SAMN04487972_1095</name>
</gene>
<feature type="modified residue" description="N6-(pyridoxal phosphate)lysine" evidence="4">
    <location>
        <position position="449"/>
    </location>
</feature>
<dbReference type="PANTHER" id="PTHR42735">
    <property type="match status" value="1"/>
</dbReference>
<name>A0A1I0TJ87_9RHOB</name>
<dbReference type="RefSeq" id="WP_052081409.1">
    <property type="nucleotide sequence ID" value="NZ_FOJO01000009.1"/>
</dbReference>
<evidence type="ECO:0000313" key="6">
    <source>
        <dbReference type="Proteomes" id="UP000182312"/>
    </source>
</evidence>
<dbReference type="SUPFAM" id="SSF53383">
    <property type="entry name" value="PLP-dependent transferases"/>
    <property type="match status" value="1"/>
</dbReference>
<dbReference type="Pfam" id="PF00282">
    <property type="entry name" value="Pyridoxal_deC"/>
    <property type="match status" value="1"/>
</dbReference>
<dbReference type="Proteomes" id="UP000182312">
    <property type="component" value="Unassembled WGS sequence"/>
</dbReference>
<dbReference type="AlphaFoldDB" id="A0A1I0TJ87"/>
<dbReference type="InterPro" id="IPR015424">
    <property type="entry name" value="PyrdxlP-dep_Trfase"/>
</dbReference>
<proteinExistence type="predicted"/>
<evidence type="ECO:0000256" key="3">
    <source>
        <dbReference type="ARBA" id="ARBA00023239"/>
    </source>
</evidence>
<keyword evidence="3" id="KW-0456">Lyase</keyword>
<accession>A0A1I0TJ87</accession>
<dbReference type="GO" id="GO:0019752">
    <property type="term" value="P:carboxylic acid metabolic process"/>
    <property type="evidence" value="ECO:0007669"/>
    <property type="project" value="InterPro"/>
</dbReference>
<dbReference type="GO" id="GO:0016830">
    <property type="term" value="F:carbon-carbon lyase activity"/>
    <property type="evidence" value="ECO:0007669"/>
    <property type="project" value="InterPro"/>
</dbReference>
<reference evidence="5 6" key="1">
    <citation type="submission" date="2016-10" db="EMBL/GenBank/DDBJ databases">
        <authorList>
            <person name="de Groot N.N."/>
        </authorList>
    </citation>
    <scope>NUCLEOTIDE SEQUENCE [LARGE SCALE GENOMIC DNA]</scope>
    <source>
        <strain evidence="5 6">CGMCC 1.6117</strain>
    </source>
</reference>